<keyword evidence="9" id="KW-1185">Reference proteome</keyword>
<dbReference type="EMBL" id="JABBWG010000407">
    <property type="protein sequence ID" value="KAG1794009.1"/>
    <property type="molecule type" value="Genomic_DNA"/>
</dbReference>
<comment type="caution">
    <text evidence="8">The sequence shown here is derived from an EMBL/GenBank/DDBJ whole genome shotgun (WGS) entry which is preliminary data.</text>
</comment>
<feature type="domain" description="Rhodopsin" evidence="7">
    <location>
        <begin position="10"/>
        <end position="114"/>
    </location>
</feature>
<feature type="transmembrane region" description="Helical" evidence="6">
    <location>
        <begin position="31"/>
        <end position="54"/>
    </location>
</feature>
<dbReference type="Proteomes" id="UP000807769">
    <property type="component" value="Unassembled WGS sequence"/>
</dbReference>
<keyword evidence="4 6" id="KW-0472">Membrane</keyword>
<organism evidence="8 9">
    <name type="scientific">Suillus subaureus</name>
    <dbReference type="NCBI Taxonomy" id="48587"/>
    <lineage>
        <taxon>Eukaryota</taxon>
        <taxon>Fungi</taxon>
        <taxon>Dikarya</taxon>
        <taxon>Basidiomycota</taxon>
        <taxon>Agaricomycotina</taxon>
        <taxon>Agaricomycetes</taxon>
        <taxon>Agaricomycetidae</taxon>
        <taxon>Boletales</taxon>
        <taxon>Suillineae</taxon>
        <taxon>Suillaceae</taxon>
        <taxon>Suillus</taxon>
    </lineage>
</organism>
<feature type="transmembrane region" description="Helical" evidence="6">
    <location>
        <begin position="98"/>
        <end position="120"/>
    </location>
</feature>
<dbReference type="InterPro" id="IPR052337">
    <property type="entry name" value="SAT4-like"/>
</dbReference>
<evidence type="ECO:0000313" key="8">
    <source>
        <dbReference type="EMBL" id="KAG1794009.1"/>
    </source>
</evidence>
<evidence type="ECO:0000256" key="6">
    <source>
        <dbReference type="SAM" id="Phobius"/>
    </source>
</evidence>
<evidence type="ECO:0000256" key="1">
    <source>
        <dbReference type="ARBA" id="ARBA00004141"/>
    </source>
</evidence>
<evidence type="ECO:0000256" key="2">
    <source>
        <dbReference type="ARBA" id="ARBA00022692"/>
    </source>
</evidence>
<dbReference type="GeneID" id="64626160"/>
<feature type="non-terminal residue" evidence="8">
    <location>
        <position position="148"/>
    </location>
</feature>
<evidence type="ECO:0000256" key="5">
    <source>
        <dbReference type="ARBA" id="ARBA00038359"/>
    </source>
</evidence>
<evidence type="ECO:0000313" key="9">
    <source>
        <dbReference type="Proteomes" id="UP000807769"/>
    </source>
</evidence>
<feature type="transmembrane region" description="Helical" evidence="6">
    <location>
        <begin position="66"/>
        <end position="86"/>
    </location>
</feature>
<sequence>VLSAQVWLTCECEPNWKTQPPPQCDLGRNVAIAQIIADVFGDIILILAPFRLIYKVRLMKAQKIRVLAIFSTSAITTVVSLAHAYYVLSDGGPREAVAAMVEISVSLIVANLSVVVAFFLRMSAEDDTSSSPAPLKFTSIVTFGSQPR</sequence>
<dbReference type="GO" id="GO:0016020">
    <property type="term" value="C:membrane"/>
    <property type="evidence" value="ECO:0007669"/>
    <property type="project" value="UniProtKB-SubCell"/>
</dbReference>
<evidence type="ECO:0000256" key="3">
    <source>
        <dbReference type="ARBA" id="ARBA00022989"/>
    </source>
</evidence>
<dbReference type="RefSeq" id="XP_041185060.1">
    <property type="nucleotide sequence ID" value="XM_041332143.1"/>
</dbReference>
<dbReference type="PANTHER" id="PTHR33048">
    <property type="entry name" value="PTH11-LIKE INTEGRAL MEMBRANE PROTEIN (AFU_ORTHOLOGUE AFUA_5G11245)"/>
    <property type="match status" value="1"/>
</dbReference>
<evidence type="ECO:0000259" key="7">
    <source>
        <dbReference type="Pfam" id="PF20684"/>
    </source>
</evidence>
<reference evidence="8" key="1">
    <citation type="journal article" date="2020" name="New Phytol.">
        <title>Comparative genomics reveals dynamic genome evolution in host specialist ectomycorrhizal fungi.</title>
        <authorList>
            <person name="Lofgren L.A."/>
            <person name="Nguyen N.H."/>
            <person name="Vilgalys R."/>
            <person name="Ruytinx J."/>
            <person name="Liao H.L."/>
            <person name="Branco S."/>
            <person name="Kuo A."/>
            <person name="LaButti K."/>
            <person name="Lipzen A."/>
            <person name="Andreopoulos W."/>
            <person name="Pangilinan J."/>
            <person name="Riley R."/>
            <person name="Hundley H."/>
            <person name="Na H."/>
            <person name="Barry K."/>
            <person name="Grigoriev I.V."/>
            <person name="Stajich J.E."/>
            <person name="Kennedy P.G."/>
        </authorList>
    </citation>
    <scope>NUCLEOTIDE SEQUENCE</scope>
    <source>
        <strain evidence="8">MN1</strain>
    </source>
</reference>
<comment type="subcellular location">
    <subcellularLocation>
        <location evidence="1">Membrane</location>
        <topology evidence="1">Multi-pass membrane protein</topology>
    </subcellularLocation>
</comment>
<comment type="similarity">
    <text evidence="5">Belongs to the SAT4 family.</text>
</comment>
<dbReference type="Pfam" id="PF20684">
    <property type="entry name" value="Fung_rhodopsin"/>
    <property type="match status" value="1"/>
</dbReference>
<dbReference type="OrthoDB" id="444631at2759"/>
<proteinExistence type="inferred from homology"/>
<keyword evidence="2 6" id="KW-0812">Transmembrane</keyword>
<dbReference type="InterPro" id="IPR049326">
    <property type="entry name" value="Rhodopsin_dom_fungi"/>
</dbReference>
<gene>
    <name evidence="8" type="ORF">BJ212DRAFT_1292286</name>
</gene>
<accession>A0A9P7DH32</accession>
<dbReference type="AlphaFoldDB" id="A0A9P7DH32"/>
<keyword evidence="3 6" id="KW-1133">Transmembrane helix</keyword>
<protein>
    <recommendedName>
        <fullName evidence="7">Rhodopsin domain-containing protein</fullName>
    </recommendedName>
</protein>
<evidence type="ECO:0000256" key="4">
    <source>
        <dbReference type="ARBA" id="ARBA00023136"/>
    </source>
</evidence>
<name>A0A9P7DH32_9AGAM</name>
<dbReference type="PANTHER" id="PTHR33048:SF47">
    <property type="entry name" value="INTEGRAL MEMBRANE PROTEIN-RELATED"/>
    <property type="match status" value="1"/>
</dbReference>